<dbReference type="EMBL" id="CP141615">
    <property type="protein sequence ID" value="WRP18854.1"/>
    <property type="molecule type" value="Genomic_DNA"/>
</dbReference>
<evidence type="ECO:0000313" key="2">
    <source>
        <dbReference type="EMBL" id="WRP18854.1"/>
    </source>
</evidence>
<feature type="region of interest" description="Disordered" evidence="1">
    <location>
        <begin position="1"/>
        <end position="24"/>
    </location>
</feature>
<evidence type="ECO:0000313" key="3">
    <source>
        <dbReference type="Proteomes" id="UP001332192"/>
    </source>
</evidence>
<protein>
    <submittedName>
        <fullName evidence="2">Type II toxin-antitoxin system RelE/ParE family toxin</fullName>
    </submittedName>
</protein>
<organism evidence="2 3">
    <name type="scientific">Carboxydichorda subterranea</name>
    <dbReference type="NCBI Taxonomy" id="3109565"/>
    <lineage>
        <taxon>Bacteria</taxon>
        <taxon>Bacillati</taxon>
        <taxon>Bacillota</taxon>
        <taxon>Limnochordia</taxon>
        <taxon>Limnochordales</taxon>
        <taxon>Geochordaceae</taxon>
        <taxon>Carboxydichorda</taxon>
    </lineage>
</organism>
<sequence length="124" mass="13661">MPRRKDEGRKPSQSPGLEPSPPAPYQVRLSSIAVKELKDLGPFEAKAVQALRRLMEHPMAGHPLTGELKGLRSLEFSLPGGAYRAVYAVKPKERVCLVVIVGPHEGLYERAARRVAALRRTGEL</sequence>
<dbReference type="RefSeq" id="WP_324718124.1">
    <property type="nucleotide sequence ID" value="NZ_CP141615.1"/>
</dbReference>
<dbReference type="Pfam" id="PF15781">
    <property type="entry name" value="ParE-like_toxin"/>
    <property type="match status" value="1"/>
</dbReference>
<dbReference type="Gene3D" id="3.30.2310.20">
    <property type="entry name" value="RelE-like"/>
    <property type="match status" value="1"/>
</dbReference>
<evidence type="ECO:0000256" key="1">
    <source>
        <dbReference type="SAM" id="MobiDB-lite"/>
    </source>
</evidence>
<proteinExistence type="predicted"/>
<keyword evidence="3" id="KW-1185">Reference proteome</keyword>
<dbReference type="SUPFAM" id="SSF143011">
    <property type="entry name" value="RelE-like"/>
    <property type="match status" value="1"/>
</dbReference>
<name>A0ABZ1C1P8_9FIRM</name>
<dbReference type="InterPro" id="IPR035093">
    <property type="entry name" value="RelE/ParE_toxin_dom_sf"/>
</dbReference>
<reference evidence="2 3" key="1">
    <citation type="journal article" date="2024" name="Front. Microbiol.">
        <title>Novel thermophilic genera Geochorda gen. nov. and Carboxydochorda gen. nov. from the deep terrestrial subsurface reveal the ecophysiological diversity in the class Limnochordia.</title>
        <authorList>
            <person name="Karnachuk O.V."/>
            <person name="Lukina A.P."/>
            <person name="Avakyan M.R."/>
            <person name="Kadnikov V.V."/>
            <person name="Begmatov S."/>
            <person name="Beletsky A.V."/>
            <person name="Vlasova K.G."/>
            <person name="Novikov A.A."/>
            <person name="Shcherbakova V.A."/>
            <person name="Mardanov A.V."/>
            <person name="Ravin N.V."/>
        </authorList>
    </citation>
    <scope>NUCLEOTIDE SEQUENCE [LARGE SCALE GENOMIC DNA]</scope>
    <source>
        <strain evidence="2 3">L945</strain>
    </source>
</reference>
<accession>A0ABZ1C1P8</accession>
<feature type="compositionally biased region" description="Basic and acidic residues" evidence="1">
    <location>
        <begin position="1"/>
        <end position="10"/>
    </location>
</feature>
<dbReference type="InterPro" id="IPR031552">
    <property type="entry name" value="ParE-like_toxin"/>
</dbReference>
<dbReference type="Proteomes" id="UP001332192">
    <property type="component" value="Chromosome"/>
</dbReference>
<gene>
    <name evidence="2" type="ORF">U7230_07645</name>
</gene>